<dbReference type="STRING" id="59895.A0A103Y4D6"/>
<reference evidence="4 5" key="1">
    <citation type="journal article" date="2016" name="Sci. Rep.">
        <title>The genome sequence of the outbreeding globe artichoke constructed de novo incorporating a phase-aware low-pass sequencing strategy of F1 progeny.</title>
        <authorList>
            <person name="Scaglione D."/>
            <person name="Reyes-Chin-Wo S."/>
            <person name="Acquadro A."/>
            <person name="Froenicke L."/>
            <person name="Portis E."/>
            <person name="Beitel C."/>
            <person name="Tirone M."/>
            <person name="Mauro R."/>
            <person name="Lo Monaco A."/>
            <person name="Mauromicale G."/>
            <person name="Faccioli P."/>
            <person name="Cattivelli L."/>
            <person name="Rieseberg L."/>
            <person name="Michelmore R."/>
            <person name="Lanteri S."/>
        </authorList>
    </citation>
    <scope>NUCLEOTIDE SEQUENCE [LARGE SCALE GENOMIC DNA]</scope>
    <source>
        <strain evidence="4">2C</strain>
    </source>
</reference>
<dbReference type="InterPro" id="IPR003591">
    <property type="entry name" value="Leu-rich_rpt_typical-subtyp"/>
</dbReference>
<comment type="caution">
    <text evidence="4">The sequence shown here is derived from an EMBL/GenBank/DDBJ whole genome shotgun (WGS) entry which is preliminary data.</text>
</comment>
<keyword evidence="2" id="KW-0677">Repeat</keyword>
<dbReference type="Pfam" id="PF23598">
    <property type="entry name" value="LRR_14"/>
    <property type="match status" value="1"/>
</dbReference>
<evidence type="ECO:0000313" key="4">
    <source>
        <dbReference type="EMBL" id="KVI02318.1"/>
    </source>
</evidence>
<dbReference type="InterPro" id="IPR055414">
    <property type="entry name" value="LRR_R13L4/SHOC2-like"/>
</dbReference>
<dbReference type="InterPro" id="IPR050715">
    <property type="entry name" value="LRR-SigEffector_domain"/>
</dbReference>
<dbReference type="AlphaFoldDB" id="A0A103Y4D6"/>
<evidence type="ECO:0000256" key="2">
    <source>
        <dbReference type="ARBA" id="ARBA00022737"/>
    </source>
</evidence>
<dbReference type="Proteomes" id="UP000243975">
    <property type="component" value="Unassembled WGS sequence"/>
</dbReference>
<evidence type="ECO:0000256" key="1">
    <source>
        <dbReference type="ARBA" id="ARBA00022614"/>
    </source>
</evidence>
<dbReference type="PANTHER" id="PTHR45752">
    <property type="entry name" value="LEUCINE-RICH REPEAT-CONTAINING"/>
    <property type="match status" value="1"/>
</dbReference>
<feature type="non-terminal residue" evidence="4">
    <location>
        <position position="1"/>
    </location>
</feature>
<feature type="domain" description="Disease resistance R13L4/SHOC-2-like LRR" evidence="3">
    <location>
        <begin position="81"/>
        <end position="140"/>
    </location>
</feature>
<keyword evidence="5" id="KW-1185">Reference proteome</keyword>
<organism evidence="4 5">
    <name type="scientific">Cynara cardunculus var. scolymus</name>
    <name type="common">Globe artichoke</name>
    <name type="synonym">Cynara scolymus</name>
    <dbReference type="NCBI Taxonomy" id="59895"/>
    <lineage>
        <taxon>Eukaryota</taxon>
        <taxon>Viridiplantae</taxon>
        <taxon>Streptophyta</taxon>
        <taxon>Embryophyta</taxon>
        <taxon>Tracheophyta</taxon>
        <taxon>Spermatophyta</taxon>
        <taxon>Magnoliopsida</taxon>
        <taxon>eudicotyledons</taxon>
        <taxon>Gunneridae</taxon>
        <taxon>Pentapetalae</taxon>
        <taxon>asterids</taxon>
        <taxon>campanulids</taxon>
        <taxon>Asterales</taxon>
        <taxon>Asteraceae</taxon>
        <taxon>Carduoideae</taxon>
        <taxon>Cardueae</taxon>
        <taxon>Carduinae</taxon>
        <taxon>Cynara</taxon>
    </lineage>
</organism>
<feature type="non-terminal residue" evidence="4">
    <location>
        <position position="203"/>
    </location>
</feature>
<dbReference type="PANTHER" id="PTHR45752:SF195">
    <property type="entry name" value="LEUCINE-RICH REPEAT (LRR) FAMILY PROTEIN-RELATED"/>
    <property type="match status" value="1"/>
</dbReference>
<protein>
    <submittedName>
        <fullName evidence="4">Leucine-rich repeat-containing protein</fullName>
    </submittedName>
</protein>
<keyword evidence="1" id="KW-0433">Leucine-rich repeat</keyword>
<proteinExistence type="predicted"/>
<evidence type="ECO:0000313" key="5">
    <source>
        <dbReference type="Proteomes" id="UP000243975"/>
    </source>
</evidence>
<sequence length="203" mass="23332">KLTLEGGIPESPKDLDRLECLEKLNLLSTKITHLPDSICKLKHLKDLKLDPYWFLEKLPQDLGRLECLEKLILSECVILRHIPDSICNMKLLQYFLLPGCIAIEKLPEEIGRLKCLRELNIEGTNIRHLPESIFELRCLRIVGYRLLLQSYGLTSPIQTAEDETFFYVELILDNVAVTRTRSCSICQHRYLVGPNVLMVHHGG</sequence>
<dbReference type="Gene3D" id="3.80.10.10">
    <property type="entry name" value="Ribonuclease Inhibitor"/>
    <property type="match status" value="1"/>
</dbReference>
<dbReference type="Gramene" id="KVI02318">
    <property type="protein sequence ID" value="KVI02318"/>
    <property type="gene ID" value="Ccrd_019396"/>
</dbReference>
<dbReference type="OMA" id="NKCANIR"/>
<dbReference type="SUPFAM" id="SSF52058">
    <property type="entry name" value="L domain-like"/>
    <property type="match status" value="1"/>
</dbReference>
<dbReference type="SMART" id="SM00369">
    <property type="entry name" value="LRR_TYP"/>
    <property type="match status" value="3"/>
</dbReference>
<dbReference type="InterPro" id="IPR032675">
    <property type="entry name" value="LRR_dom_sf"/>
</dbReference>
<evidence type="ECO:0000259" key="3">
    <source>
        <dbReference type="Pfam" id="PF23598"/>
    </source>
</evidence>
<accession>A0A103Y4D6</accession>
<dbReference type="EMBL" id="LEKV01002658">
    <property type="protein sequence ID" value="KVI02318.1"/>
    <property type="molecule type" value="Genomic_DNA"/>
</dbReference>
<gene>
    <name evidence="4" type="ORF">Ccrd_019396</name>
</gene>
<name>A0A103Y4D6_CYNCS</name>